<dbReference type="EMBL" id="CAJOBJ010241374">
    <property type="protein sequence ID" value="CAF5076081.1"/>
    <property type="molecule type" value="Genomic_DNA"/>
</dbReference>
<proteinExistence type="predicted"/>
<comment type="caution">
    <text evidence="4">The sequence shown here is derived from an EMBL/GenBank/DDBJ whole genome shotgun (WGS) entry which is preliminary data.</text>
</comment>
<dbReference type="AlphaFoldDB" id="A0A8S3ER26"/>
<gene>
    <name evidence="3" type="ORF">BYL167_LOCUS50359</name>
    <name evidence="4" type="ORF">GIL414_LOCUS61423</name>
</gene>
<evidence type="ECO:0000313" key="5">
    <source>
        <dbReference type="Proteomes" id="UP000681720"/>
    </source>
</evidence>
<dbReference type="EMBL" id="CAJOBH010153781">
    <property type="protein sequence ID" value="CAF4855282.1"/>
    <property type="molecule type" value="Genomic_DNA"/>
</dbReference>
<accession>A0A8S3ER26</accession>
<feature type="region of interest" description="Disordered" evidence="1">
    <location>
        <begin position="1"/>
        <end position="45"/>
    </location>
</feature>
<evidence type="ECO:0000256" key="1">
    <source>
        <dbReference type="SAM" id="MobiDB-lite"/>
    </source>
</evidence>
<dbReference type="Proteomes" id="UP000681967">
    <property type="component" value="Unassembled WGS sequence"/>
</dbReference>
<sequence>MTERDSLLGGAPPPYPSVDPSHNPEHSSASSPPPVKDNTLPPAQQCPQMEFNTAWAGWKDRGFAIAFWIHFILVTILGFVLGVPAVRADAR</sequence>
<feature type="transmembrane region" description="Helical" evidence="2">
    <location>
        <begin position="65"/>
        <end position="86"/>
    </location>
</feature>
<evidence type="ECO:0000256" key="2">
    <source>
        <dbReference type="SAM" id="Phobius"/>
    </source>
</evidence>
<organism evidence="4 5">
    <name type="scientific">Rotaria magnacalcarata</name>
    <dbReference type="NCBI Taxonomy" id="392030"/>
    <lineage>
        <taxon>Eukaryota</taxon>
        <taxon>Metazoa</taxon>
        <taxon>Spiralia</taxon>
        <taxon>Gnathifera</taxon>
        <taxon>Rotifera</taxon>
        <taxon>Eurotatoria</taxon>
        <taxon>Bdelloidea</taxon>
        <taxon>Philodinida</taxon>
        <taxon>Philodinidae</taxon>
        <taxon>Rotaria</taxon>
    </lineage>
</organism>
<keyword evidence="2" id="KW-1133">Transmembrane helix</keyword>
<protein>
    <submittedName>
        <fullName evidence="4">Uncharacterized protein</fullName>
    </submittedName>
</protein>
<evidence type="ECO:0000313" key="3">
    <source>
        <dbReference type="EMBL" id="CAF4855282.1"/>
    </source>
</evidence>
<reference evidence="4" key="1">
    <citation type="submission" date="2021-02" db="EMBL/GenBank/DDBJ databases">
        <authorList>
            <person name="Nowell W R."/>
        </authorList>
    </citation>
    <scope>NUCLEOTIDE SEQUENCE</scope>
</reference>
<evidence type="ECO:0000313" key="4">
    <source>
        <dbReference type="EMBL" id="CAF5076081.1"/>
    </source>
</evidence>
<keyword evidence="2" id="KW-0812">Transmembrane</keyword>
<dbReference type="Proteomes" id="UP000681720">
    <property type="component" value="Unassembled WGS sequence"/>
</dbReference>
<keyword evidence="2" id="KW-0472">Membrane</keyword>
<name>A0A8S3ER26_9BILA</name>
<feature type="non-terminal residue" evidence="4">
    <location>
        <position position="91"/>
    </location>
</feature>